<dbReference type="EMBL" id="JAMWBK010000001">
    <property type="protein sequence ID" value="KAJ8909201.1"/>
    <property type="molecule type" value="Genomic_DNA"/>
</dbReference>
<dbReference type="InterPro" id="IPR002885">
    <property type="entry name" value="PPR_rpt"/>
</dbReference>
<feature type="region of interest" description="Disordered" evidence="2">
    <location>
        <begin position="851"/>
        <end position="897"/>
    </location>
</feature>
<feature type="compositionally biased region" description="Acidic residues" evidence="2">
    <location>
        <begin position="633"/>
        <end position="652"/>
    </location>
</feature>
<feature type="compositionally biased region" description="Polar residues" evidence="2">
    <location>
        <begin position="859"/>
        <end position="876"/>
    </location>
</feature>
<proteinExistence type="predicted"/>
<feature type="compositionally biased region" description="Basic and acidic residues" evidence="2">
    <location>
        <begin position="881"/>
        <end position="897"/>
    </location>
</feature>
<feature type="repeat" description="PPR" evidence="1">
    <location>
        <begin position="486"/>
        <end position="520"/>
    </location>
</feature>
<dbReference type="AlphaFoldDB" id="A0AAV8V2X2"/>
<evidence type="ECO:0000313" key="3">
    <source>
        <dbReference type="EMBL" id="KAJ8909201.1"/>
    </source>
</evidence>
<evidence type="ECO:0000256" key="2">
    <source>
        <dbReference type="SAM" id="MobiDB-lite"/>
    </source>
</evidence>
<dbReference type="Proteomes" id="UP001157974">
    <property type="component" value="Unassembled WGS sequence"/>
</dbReference>
<dbReference type="Pfam" id="PF01535">
    <property type="entry name" value="PPR"/>
    <property type="match status" value="1"/>
</dbReference>
<name>A0AAV8V2X2_9RHOD</name>
<keyword evidence="4" id="KW-1185">Reference proteome</keyword>
<dbReference type="InterPro" id="IPR050667">
    <property type="entry name" value="PPR-containing_protein"/>
</dbReference>
<evidence type="ECO:0000256" key="1">
    <source>
        <dbReference type="PROSITE-ProRule" id="PRU00708"/>
    </source>
</evidence>
<dbReference type="PANTHER" id="PTHR47939">
    <property type="entry name" value="MEMBRANE-ASSOCIATED SALT-INDUCIBLE PROTEIN-LIKE"/>
    <property type="match status" value="1"/>
</dbReference>
<feature type="compositionally biased region" description="Basic and acidic residues" evidence="2">
    <location>
        <begin position="705"/>
        <end position="716"/>
    </location>
</feature>
<sequence>MNSPRWNLRILKGKHTREISNLESPGVGQNVERTGRDLRTPGALAPVTFLPLVEDELEALRGKGADGHVRWSEYLPKMTSGELEHLKSRFRDDIGFTSALLACSDRINGPMRAWYRTLPAHVKTSPLVIRHLASAYVRSDRERAVVSQIQREETDLERLEAIVYGFVDATKISSRSAAITAAYLLQRRNDMTGIPVGVASLLISSSGSAKEANKWYHASEKKPEALLALANFLSSRDQFTDLHKSIEAFKTREAQSPPPKGSSIFDNYELMLRMVELYTAKSEKNLLTESLVNFRTLENPEWFQSLFERYLRAALKYEVKSELPDTIMTILRGVLMERMGRRRDPTELLKIMLNASEFNPEFQLAVVDSMILSQLKIPREFLVRHLKLRCDDGGGIEMVVAAAELVLEEKIEVDPMTMRALIRILSTAGKVGDANMIRKMIKEVFNSAYVDTAMMEGIQMMDIANRDVDGSFMTLQICRDLRVPISEQMYTNMMKTLLSTEKISEVTDVLASMERDGFRPTAEQYELLVGALVKSRNLPEALRKLKEMERNNLARNTSLDMALVIELVRSGNVVKALPLLKNLVRSGLELESRGFVESVYALVMHLQRHTDGHTEELKLILAQLSEQRNVREEEVEDDDRGEYEPIEEDEEAPSAAHTASGVAGEDNLNDSELLNGSMEEDYHSDGEEVSLLEQRDYAPSEEEAEKLPLDREEDPASHGLGRTFTLREGKTGDGLPFKTSYEPDLNRKIRNASLNKRIDLQRAGPNAKMIRTLMRHGLHDDAVTVLRCMAFRGNIPFTEEVQQMMRDLSHRHIQYPPNRTLLRKLIARERDREAAFQLPALSDISLSLSPASPSGLQLEANSTTSSAPQNHNSSSIRLPRKSSDRMESDQSSAADHD</sequence>
<accession>A0AAV8V2X2</accession>
<protein>
    <recommendedName>
        <fullName evidence="5">Pentacotripeptide-repeat region of PRORP domain-containing protein</fullName>
    </recommendedName>
</protein>
<gene>
    <name evidence="3" type="ORF">NDN08_005893</name>
</gene>
<comment type="caution">
    <text evidence="3">The sequence shown here is derived from an EMBL/GenBank/DDBJ whole genome shotgun (WGS) entry which is preliminary data.</text>
</comment>
<dbReference type="PANTHER" id="PTHR47939:SF5">
    <property type="entry name" value="PENTACOTRIPEPTIDE-REPEAT REGION OF PRORP DOMAIN-CONTAINING PROTEIN"/>
    <property type="match status" value="1"/>
</dbReference>
<evidence type="ECO:0008006" key="5">
    <source>
        <dbReference type="Google" id="ProtNLM"/>
    </source>
</evidence>
<dbReference type="InterPro" id="IPR011990">
    <property type="entry name" value="TPR-like_helical_dom_sf"/>
</dbReference>
<evidence type="ECO:0000313" key="4">
    <source>
        <dbReference type="Proteomes" id="UP001157974"/>
    </source>
</evidence>
<organism evidence="3 4">
    <name type="scientific">Rhodosorus marinus</name>
    <dbReference type="NCBI Taxonomy" id="101924"/>
    <lineage>
        <taxon>Eukaryota</taxon>
        <taxon>Rhodophyta</taxon>
        <taxon>Stylonematophyceae</taxon>
        <taxon>Stylonematales</taxon>
        <taxon>Stylonemataceae</taxon>
        <taxon>Rhodosorus</taxon>
    </lineage>
</organism>
<dbReference type="PROSITE" id="PS51375">
    <property type="entry name" value="PPR"/>
    <property type="match status" value="1"/>
</dbReference>
<feature type="region of interest" description="Disordered" evidence="2">
    <location>
        <begin position="628"/>
        <end position="739"/>
    </location>
</feature>
<reference evidence="3 4" key="1">
    <citation type="journal article" date="2023" name="Nat. Commun.">
        <title>Origin of minicircular mitochondrial genomes in red algae.</title>
        <authorList>
            <person name="Lee Y."/>
            <person name="Cho C.H."/>
            <person name="Lee Y.M."/>
            <person name="Park S.I."/>
            <person name="Yang J.H."/>
            <person name="West J.A."/>
            <person name="Bhattacharya D."/>
            <person name="Yoon H.S."/>
        </authorList>
    </citation>
    <scope>NUCLEOTIDE SEQUENCE [LARGE SCALE GENOMIC DNA]</scope>
    <source>
        <strain evidence="3 4">CCMP1338</strain>
        <tissue evidence="3">Whole cell</tissue>
    </source>
</reference>
<dbReference type="Gene3D" id="1.25.40.10">
    <property type="entry name" value="Tetratricopeptide repeat domain"/>
    <property type="match status" value="1"/>
</dbReference>